<protein>
    <submittedName>
        <fullName evidence="1">YmfQ family protein</fullName>
    </submittedName>
</protein>
<dbReference type="Proteomes" id="UP001067708">
    <property type="component" value="Unassembled WGS sequence"/>
</dbReference>
<proteinExistence type="predicted"/>
<gene>
    <name evidence="1" type="ORF">O0535_23550</name>
</gene>
<name>A0ABT4I537_9BACL</name>
<evidence type="ECO:0000313" key="2">
    <source>
        <dbReference type="Proteomes" id="UP001067708"/>
    </source>
</evidence>
<organism evidence="1 2">
    <name type="scientific">Brevibacillus halotolerans</name>
    <dbReference type="NCBI Taxonomy" id="1507437"/>
    <lineage>
        <taxon>Bacteria</taxon>
        <taxon>Bacillati</taxon>
        <taxon>Bacillota</taxon>
        <taxon>Bacilli</taxon>
        <taxon>Bacillales</taxon>
        <taxon>Paenibacillaceae</taxon>
        <taxon>Brevibacillus</taxon>
    </lineage>
</organism>
<dbReference type="RefSeq" id="WP_258418493.1">
    <property type="nucleotide sequence ID" value="NZ_JAPTNG010000027.1"/>
</dbReference>
<dbReference type="InterPro" id="IPR018755">
    <property type="entry name" value="Phage_Mu_Gp48"/>
</dbReference>
<dbReference type="EMBL" id="JAPTNG010000027">
    <property type="protein sequence ID" value="MCZ0833684.1"/>
    <property type="molecule type" value="Genomic_DNA"/>
</dbReference>
<accession>A0ABT4I537</accession>
<reference evidence="1" key="1">
    <citation type="submission" date="2022-09" db="EMBL/GenBank/DDBJ databases">
        <title>Genome analysis and characterization of larvicidal activity of Brevibacillus strains.</title>
        <authorList>
            <person name="Patrusheva E.V."/>
            <person name="Izotova A.O."/>
            <person name="Toshchakov S.V."/>
            <person name="Sineoky S.P."/>
        </authorList>
    </citation>
    <scope>NUCLEOTIDE SEQUENCE</scope>
    <source>
        <strain evidence="1">VKPM_B-13244</strain>
    </source>
</reference>
<evidence type="ECO:0000313" key="1">
    <source>
        <dbReference type="EMBL" id="MCZ0833684.1"/>
    </source>
</evidence>
<keyword evidence="2" id="KW-1185">Reference proteome</keyword>
<sequence>MTMIPERYRECLPPYWYENKAAIQHFDGAGGEIDYQRGKKTDLEQQMNIQTATWGLVFWEYMFQVVPKFGDSYETRRARVIAKYRQVNPFTPAMAKEITQLFISPDGIDRIEITESPDTGYFYISVPLWSIYDIASWVHDIHKRKRVPHVFMPQLASYDRIEFVETIKVNQRRYHKVHEFRVRMTPLKYQNEVIIDG</sequence>
<comment type="caution">
    <text evidence="1">The sequence shown here is derived from an EMBL/GenBank/DDBJ whole genome shotgun (WGS) entry which is preliminary data.</text>
</comment>
<dbReference type="Pfam" id="PF10076">
    <property type="entry name" value="Phage_Mu_Gp48"/>
    <property type="match status" value="1"/>
</dbReference>